<dbReference type="GO" id="GO:0005509">
    <property type="term" value="F:calcium ion binding"/>
    <property type="evidence" value="ECO:0007669"/>
    <property type="project" value="InterPro"/>
</dbReference>
<dbReference type="InterPro" id="IPR001343">
    <property type="entry name" value="Hemolysn_Ca-bd"/>
</dbReference>
<dbReference type="EMBL" id="FNVD01000009">
    <property type="protein sequence ID" value="SEG03571.1"/>
    <property type="molecule type" value="Genomic_DNA"/>
</dbReference>
<organism evidence="3 4">
    <name type="scientific">Jhaorihella thermophila</name>
    <dbReference type="NCBI Taxonomy" id="488547"/>
    <lineage>
        <taxon>Bacteria</taxon>
        <taxon>Pseudomonadati</taxon>
        <taxon>Pseudomonadota</taxon>
        <taxon>Alphaproteobacteria</taxon>
        <taxon>Rhodobacterales</taxon>
        <taxon>Paracoccaceae</taxon>
        <taxon>Jhaorihella</taxon>
    </lineage>
</organism>
<dbReference type="SUPFAM" id="SSF51120">
    <property type="entry name" value="beta-Roll"/>
    <property type="match status" value="2"/>
</dbReference>
<dbReference type="Gene3D" id="2.150.10.10">
    <property type="entry name" value="Serralysin-like metalloprotease, C-terminal"/>
    <property type="match status" value="2"/>
</dbReference>
<dbReference type="Gene3D" id="2.170.16.10">
    <property type="entry name" value="Hedgehog/Intein (Hint) domain"/>
    <property type="match status" value="1"/>
</dbReference>
<dbReference type="InterPro" id="IPR011049">
    <property type="entry name" value="Serralysin-like_metalloprot_C"/>
</dbReference>
<evidence type="ECO:0000313" key="3">
    <source>
        <dbReference type="EMBL" id="SEG03571.1"/>
    </source>
</evidence>
<evidence type="ECO:0000256" key="1">
    <source>
        <dbReference type="SAM" id="MobiDB-lite"/>
    </source>
</evidence>
<dbReference type="SUPFAM" id="SSF51294">
    <property type="entry name" value="Hedgehog/intein (Hint) domain"/>
    <property type="match status" value="1"/>
</dbReference>
<protein>
    <submittedName>
        <fullName evidence="3">Hint domain-containing protein</fullName>
    </submittedName>
</protein>
<dbReference type="AlphaFoldDB" id="A0A1H5WVQ3"/>
<keyword evidence="4" id="KW-1185">Reference proteome</keyword>
<evidence type="ECO:0000313" key="4">
    <source>
        <dbReference type="Proteomes" id="UP000236742"/>
    </source>
</evidence>
<dbReference type="InterPro" id="IPR028992">
    <property type="entry name" value="Hedgehog/Intein_dom"/>
</dbReference>
<reference evidence="3 4" key="1">
    <citation type="submission" date="2016-10" db="EMBL/GenBank/DDBJ databases">
        <authorList>
            <person name="de Groot N.N."/>
        </authorList>
    </citation>
    <scope>NUCLEOTIDE SEQUENCE [LARGE SCALE GENOMIC DNA]</scope>
    <source>
        <strain evidence="3 4">DSM 23413</strain>
    </source>
</reference>
<dbReference type="Proteomes" id="UP000236742">
    <property type="component" value="Unassembled WGS sequence"/>
</dbReference>
<sequence length="691" mass="71900">MARGYLVSLGSDSTLTPEDSIGGGWSRFRIAQSLGSGEWTWSGTAAGRTYFNETEPGQYYLATNGNVYFVPDYGAVDTLSSAQVVSAPDYTPDNRVDGTNNAELIDGTYVDAQGDFVDSGQGSGPGGYGDVVEARGGDDTVDSGLGDDTVFGGFGDDQITGGAGDDILYGDGHGGGPESLNWFAEGTDGTDLSAGFTQTTGEMDVTVSFRNDGNNGPAFQLDTATSQYSQPAEPAVDHSALHLFGNGDGATSTATIEFAAGADSEMQDEVQDVLFRINDIDWAAGNHEDIVTVNAYDAAGNAVPVSLTVGSGGANADQVSGNTVTAGHVTESAADAGGSVLVEIAGPVQRIEVTYSNGLTGAQAIWLSDVHFTTVARPDGNDLIHGGDGDDQIFGQGGDDTLHGDAGADTVSGGDGDDRIEAAQGDSVSGGAGDDVFALTDLGEAGSGTITITGGEADETSGDTLDLGGVADRSTLNLTVNQPGELAGTVELNDGTLVSFDNVENIICFTPGTLIETAHGPRWIEDLRPGDLILTRDHGLQPLRWVGRRTVRARGRFAPIEIGPELHGGDAPLLVSPQHRLLWQGARAQLLFGTREVLVSACHLLDHPAVRRVEGSQVTYMHLMFDRHEVICANGAPTESFYPGDMALAALNDPAREEVFALFPELHSHAGGFGDTARLCLKRHEARILAA</sequence>
<dbReference type="RefSeq" id="WP_104008295.1">
    <property type="nucleotide sequence ID" value="NZ_FNVD01000009.1"/>
</dbReference>
<evidence type="ECO:0000259" key="2">
    <source>
        <dbReference type="Pfam" id="PF13403"/>
    </source>
</evidence>
<proteinExistence type="predicted"/>
<feature type="region of interest" description="Disordered" evidence="1">
    <location>
        <begin position="383"/>
        <end position="428"/>
    </location>
</feature>
<dbReference type="Pfam" id="PF13403">
    <property type="entry name" value="Hint_2"/>
    <property type="match status" value="1"/>
</dbReference>
<name>A0A1H5WVQ3_9RHOB</name>
<feature type="domain" description="Hedgehog/Intein (Hint)" evidence="2">
    <location>
        <begin position="507"/>
        <end position="645"/>
    </location>
</feature>
<dbReference type="PRINTS" id="PR00313">
    <property type="entry name" value="CABNDNGRPT"/>
</dbReference>
<dbReference type="Pfam" id="PF00353">
    <property type="entry name" value="HemolysinCabind"/>
    <property type="match status" value="2"/>
</dbReference>
<gene>
    <name evidence="3" type="ORF">SAMN05421751_10941</name>
</gene>
<accession>A0A1H5WVQ3</accession>
<dbReference type="InterPro" id="IPR036844">
    <property type="entry name" value="Hint_dom_sf"/>
</dbReference>
<dbReference type="OrthoDB" id="6305173at2"/>